<dbReference type="GO" id="GO:0005829">
    <property type="term" value="C:cytosol"/>
    <property type="evidence" value="ECO:0007669"/>
    <property type="project" value="TreeGrafter"/>
</dbReference>
<comment type="similarity">
    <text evidence="1">Belongs to the SurE nucleotidase family.</text>
</comment>
<dbReference type="InterPro" id="IPR002828">
    <property type="entry name" value="SurE-like_Pase/nucleotidase"/>
</dbReference>
<keyword evidence="2" id="KW-0479">Metal-binding</keyword>
<dbReference type="InterPro" id="IPR036523">
    <property type="entry name" value="SurE-like_sf"/>
</dbReference>
<dbReference type="FunFam" id="3.40.1210.10:FF:000003">
    <property type="entry name" value="Survival protein SurE-like phosphatase/nucleotidase"/>
    <property type="match status" value="1"/>
</dbReference>
<dbReference type="Gene3D" id="3.40.1210.10">
    <property type="entry name" value="Survival protein SurE-like phosphatase/nucleotidase"/>
    <property type="match status" value="1"/>
</dbReference>
<accession>A0A6V7QBT7</accession>
<evidence type="ECO:0000313" key="5">
    <source>
        <dbReference type="EMBL" id="CAD1840451.1"/>
    </source>
</evidence>
<feature type="domain" description="Survival protein SurE-like phosphatase/nucleotidase" evidence="4">
    <location>
        <begin position="13"/>
        <end position="204"/>
    </location>
</feature>
<dbReference type="SUPFAM" id="SSF64167">
    <property type="entry name" value="SurE-like"/>
    <property type="match status" value="1"/>
</dbReference>
<keyword evidence="3" id="KW-0378">Hydrolase</keyword>
<dbReference type="InterPro" id="IPR030048">
    <property type="entry name" value="SurE"/>
</dbReference>
<dbReference type="GO" id="GO:0046872">
    <property type="term" value="F:metal ion binding"/>
    <property type="evidence" value="ECO:0007669"/>
    <property type="project" value="UniProtKB-KW"/>
</dbReference>
<reference evidence="5" key="1">
    <citation type="submission" date="2020-07" db="EMBL/GenBank/DDBJ databases">
        <authorList>
            <person name="Lin J."/>
        </authorList>
    </citation>
    <scope>NUCLEOTIDE SEQUENCE</scope>
</reference>
<dbReference type="Pfam" id="PF01975">
    <property type="entry name" value="SurE"/>
    <property type="match status" value="1"/>
</dbReference>
<name>A0A6V7QBT7_ANACO</name>
<proteinExistence type="inferred from homology"/>
<organism evidence="5">
    <name type="scientific">Ananas comosus var. bracteatus</name>
    <name type="common">red pineapple</name>
    <dbReference type="NCBI Taxonomy" id="296719"/>
    <lineage>
        <taxon>Eukaryota</taxon>
        <taxon>Viridiplantae</taxon>
        <taxon>Streptophyta</taxon>
        <taxon>Embryophyta</taxon>
        <taxon>Tracheophyta</taxon>
        <taxon>Spermatophyta</taxon>
        <taxon>Magnoliopsida</taxon>
        <taxon>Liliopsida</taxon>
        <taxon>Poales</taxon>
        <taxon>Bromeliaceae</taxon>
        <taxon>Bromelioideae</taxon>
        <taxon>Ananas</taxon>
    </lineage>
</organism>
<dbReference type="NCBIfam" id="TIGR00087">
    <property type="entry name" value="surE"/>
    <property type="match status" value="1"/>
</dbReference>
<dbReference type="AlphaFoldDB" id="A0A6V7QBT7"/>
<dbReference type="HAMAP" id="MF_00060">
    <property type="entry name" value="SurE"/>
    <property type="match status" value="1"/>
</dbReference>
<evidence type="ECO:0000256" key="1">
    <source>
        <dbReference type="ARBA" id="ARBA00011062"/>
    </source>
</evidence>
<evidence type="ECO:0000256" key="2">
    <source>
        <dbReference type="ARBA" id="ARBA00022723"/>
    </source>
</evidence>
<gene>
    <name evidence="5" type="ORF">CB5_LOCUS23662</name>
</gene>
<dbReference type="PANTHER" id="PTHR30457:SF0">
    <property type="entry name" value="PHOSPHATASE, PUTATIVE (AFU_ORTHOLOGUE AFUA_4G01070)-RELATED"/>
    <property type="match status" value="1"/>
</dbReference>
<protein>
    <recommendedName>
        <fullName evidence="4">Survival protein SurE-like phosphatase/nucleotidase domain-containing protein</fullName>
    </recommendedName>
</protein>
<dbReference type="GO" id="GO:0008252">
    <property type="term" value="F:nucleotidase activity"/>
    <property type="evidence" value="ECO:0007669"/>
    <property type="project" value="InterPro"/>
</dbReference>
<dbReference type="PANTHER" id="PTHR30457">
    <property type="entry name" value="5'-NUCLEOTIDASE SURE"/>
    <property type="match status" value="1"/>
</dbReference>
<sequence>MDGATGPVHLPTVLITNDDGIDAPGLRFLADLLVAAGRYRVLVCAPDSDKSGVGHGVTWRYALSAKRVEIEGATAFAVSGTPADCASLGISGKLFQGVIPDLVISGINVGNNCGYHIVYSGTVAGAREAFLYGIPSLAISYNWSRGESTVQDLKLAAEVCLPLINAVLIELKNKTYPEGSFLNIDIPTDVAHHKGYKVTKQGKFMIRIGWEQTNLSMPAVESYQTANMDIDNVTDSEKSASSSALDDQLLFKKVVVKPSSEVEEEDDTDHKALMEGYITITPLGALSRTELIMRHHLLYKRVRSLLKNKEVPSILELPCEHVFAKKGKSITSFFSESTATCDSLKRTMLQTRSSK</sequence>
<dbReference type="EMBL" id="LR862135">
    <property type="protein sequence ID" value="CAD1840451.1"/>
    <property type="molecule type" value="Genomic_DNA"/>
</dbReference>
<evidence type="ECO:0000259" key="4">
    <source>
        <dbReference type="Pfam" id="PF01975"/>
    </source>
</evidence>
<evidence type="ECO:0000256" key="3">
    <source>
        <dbReference type="ARBA" id="ARBA00022801"/>
    </source>
</evidence>